<evidence type="ECO:0000256" key="2">
    <source>
        <dbReference type="ARBA" id="ARBA00004186"/>
    </source>
</evidence>
<evidence type="ECO:0000259" key="10">
    <source>
        <dbReference type="Pfam" id="PF06886"/>
    </source>
</evidence>
<comment type="subcellular location">
    <subcellularLocation>
        <location evidence="2">Cytoplasm</location>
        <location evidence="2">Cytoskeleton</location>
        <location evidence="2">Spindle</location>
    </subcellularLocation>
    <subcellularLocation>
        <location evidence="1">Nucleus</location>
    </subcellularLocation>
</comment>
<dbReference type="AlphaFoldDB" id="A0A5A7R726"/>
<dbReference type="InterPro" id="IPR027329">
    <property type="entry name" value="TPX2_C"/>
</dbReference>
<keyword evidence="8" id="KW-0175">Coiled coil</keyword>
<feature type="region of interest" description="Disordered" evidence="9">
    <location>
        <begin position="79"/>
        <end position="176"/>
    </location>
</feature>
<protein>
    <submittedName>
        <fullName evidence="12">Targeting protein for XKLP2</fullName>
    </submittedName>
</protein>
<keyword evidence="4" id="KW-0963">Cytoplasm</keyword>
<feature type="domain" description="TPX2 central" evidence="11">
    <location>
        <begin position="496"/>
        <end position="533"/>
    </location>
</feature>
<feature type="region of interest" description="Disordered" evidence="9">
    <location>
        <begin position="749"/>
        <end position="775"/>
    </location>
</feature>
<dbReference type="Pfam" id="PF06886">
    <property type="entry name" value="TPX2"/>
    <property type="match status" value="1"/>
</dbReference>
<name>A0A5A7R726_STRAF</name>
<gene>
    <name evidence="12" type="ORF">STAS_30824</name>
</gene>
<evidence type="ECO:0000259" key="11">
    <source>
        <dbReference type="Pfam" id="PF12214"/>
    </source>
</evidence>
<feature type="region of interest" description="Disordered" evidence="9">
    <location>
        <begin position="333"/>
        <end position="357"/>
    </location>
</feature>
<keyword evidence="6" id="KW-0206">Cytoskeleton</keyword>
<organism evidence="12 13">
    <name type="scientific">Striga asiatica</name>
    <name type="common">Asiatic witchweed</name>
    <name type="synonym">Buchnera asiatica</name>
    <dbReference type="NCBI Taxonomy" id="4170"/>
    <lineage>
        <taxon>Eukaryota</taxon>
        <taxon>Viridiplantae</taxon>
        <taxon>Streptophyta</taxon>
        <taxon>Embryophyta</taxon>
        <taxon>Tracheophyta</taxon>
        <taxon>Spermatophyta</taxon>
        <taxon>Magnoliopsida</taxon>
        <taxon>eudicotyledons</taxon>
        <taxon>Gunneridae</taxon>
        <taxon>Pentapetalae</taxon>
        <taxon>asterids</taxon>
        <taxon>lamiids</taxon>
        <taxon>Lamiales</taxon>
        <taxon>Orobanchaceae</taxon>
        <taxon>Buchnereae</taxon>
        <taxon>Striga</taxon>
    </lineage>
</organism>
<comment type="similarity">
    <text evidence="3">Belongs to the TPX2 family.</text>
</comment>
<dbReference type="GO" id="GO:0005880">
    <property type="term" value="C:nuclear microtubule"/>
    <property type="evidence" value="ECO:0007669"/>
    <property type="project" value="TreeGrafter"/>
</dbReference>
<dbReference type="GO" id="GO:0090307">
    <property type="term" value="P:mitotic spindle assembly"/>
    <property type="evidence" value="ECO:0007669"/>
    <property type="project" value="TreeGrafter"/>
</dbReference>
<evidence type="ECO:0000256" key="8">
    <source>
        <dbReference type="SAM" id="Coils"/>
    </source>
</evidence>
<dbReference type="InterPro" id="IPR027330">
    <property type="entry name" value="TPX2_central_dom"/>
</dbReference>
<feature type="coiled-coil region" evidence="8">
    <location>
        <begin position="636"/>
        <end position="669"/>
    </location>
</feature>
<feature type="compositionally biased region" description="Low complexity" evidence="9">
    <location>
        <begin position="288"/>
        <end position="297"/>
    </location>
</feature>
<dbReference type="PANTHER" id="PTHR14326">
    <property type="entry name" value="TARGETING PROTEIN FOR XKLP2"/>
    <property type="match status" value="1"/>
</dbReference>
<keyword evidence="13" id="KW-1185">Reference proteome</keyword>
<dbReference type="GO" id="GO:0008017">
    <property type="term" value="F:microtubule binding"/>
    <property type="evidence" value="ECO:0007669"/>
    <property type="project" value="TreeGrafter"/>
</dbReference>
<dbReference type="GO" id="GO:0030295">
    <property type="term" value="F:protein kinase activator activity"/>
    <property type="evidence" value="ECO:0007669"/>
    <property type="project" value="TreeGrafter"/>
</dbReference>
<dbReference type="OrthoDB" id="1684416at2759"/>
<comment type="caution">
    <text evidence="12">The sequence shown here is derived from an EMBL/GenBank/DDBJ whole genome shotgun (WGS) entry which is preliminary data.</text>
</comment>
<reference evidence="13" key="1">
    <citation type="journal article" date="2019" name="Curr. Biol.">
        <title>Genome Sequence of Striga asiatica Provides Insight into the Evolution of Plant Parasitism.</title>
        <authorList>
            <person name="Yoshida S."/>
            <person name="Kim S."/>
            <person name="Wafula E.K."/>
            <person name="Tanskanen J."/>
            <person name="Kim Y.M."/>
            <person name="Honaas L."/>
            <person name="Yang Z."/>
            <person name="Spallek T."/>
            <person name="Conn C.E."/>
            <person name="Ichihashi Y."/>
            <person name="Cheong K."/>
            <person name="Cui S."/>
            <person name="Der J.P."/>
            <person name="Gundlach H."/>
            <person name="Jiao Y."/>
            <person name="Hori C."/>
            <person name="Ishida J.K."/>
            <person name="Kasahara H."/>
            <person name="Kiba T."/>
            <person name="Kim M.S."/>
            <person name="Koo N."/>
            <person name="Laohavisit A."/>
            <person name="Lee Y.H."/>
            <person name="Lumba S."/>
            <person name="McCourt P."/>
            <person name="Mortimer J.C."/>
            <person name="Mutuku J.M."/>
            <person name="Nomura T."/>
            <person name="Sasaki-Sekimoto Y."/>
            <person name="Seto Y."/>
            <person name="Wang Y."/>
            <person name="Wakatake T."/>
            <person name="Sakakibara H."/>
            <person name="Demura T."/>
            <person name="Yamaguchi S."/>
            <person name="Yoneyama K."/>
            <person name="Manabe R.I."/>
            <person name="Nelson D.C."/>
            <person name="Schulman A.H."/>
            <person name="Timko M.P."/>
            <person name="dePamphilis C.W."/>
            <person name="Choi D."/>
            <person name="Shirasu K."/>
        </authorList>
    </citation>
    <scope>NUCLEOTIDE SEQUENCE [LARGE SCALE GENOMIC DNA]</scope>
    <source>
        <strain evidence="13">cv. UVA1</strain>
    </source>
</reference>
<dbReference type="EMBL" id="BKCP01010515">
    <property type="protein sequence ID" value="GER53309.1"/>
    <property type="molecule type" value="Genomic_DNA"/>
</dbReference>
<feature type="compositionally biased region" description="Basic and acidic residues" evidence="9">
    <location>
        <begin position="763"/>
        <end position="775"/>
    </location>
</feature>
<evidence type="ECO:0000256" key="3">
    <source>
        <dbReference type="ARBA" id="ARBA00005885"/>
    </source>
</evidence>
<evidence type="ECO:0000313" key="12">
    <source>
        <dbReference type="EMBL" id="GER53309.1"/>
    </source>
</evidence>
<dbReference type="InterPro" id="IPR009675">
    <property type="entry name" value="TPX2_fam"/>
</dbReference>
<evidence type="ECO:0000256" key="7">
    <source>
        <dbReference type="ARBA" id="ARBA00023242"/>
    </source>
</evidence>
<dbReference type="Proteomes" id="UP000325081">
    <property type="component" value="Unassembled WGS sequence"/>
</dbReference>
<feature type="compositionally biased region" description="Low complexity" evidence="9">
    <location>
        <begin position="338"/>
        <end position="347"/>
    </location>
</feature>
<keyword evidence="5" id="KW-0493">Microtubule</keyword>
<evidence type="ECO:0000256" key="6">
    <source>
        <dbReference type="ARBA" id="ARBA00023212"/>
    </source>
</evidence>
<keyword evidence="7" id="KW-0539">Nucleus</keyword>
<dbReference type="GO" id="GO:0005819">
    <property type="term" value="C:spindle"/>
    <property type="evidence" value="ECO:0007669"/>
    <property type="project" value="UniProtKB-SubCell"/>
</dbReference>
<feature type="region of interest" description="Disordered" evidence="9">
    <location>
        <begin position="208"/>
        <end position="308"/>
    </location>
</feature>
<dbReference type="PANTHER" id="PTHR14326:SF44">
    <property type="entry name" value="TARGETING PROTEIN FOR XKLP2"/>
    <property type="match status" value="1"/>
</dbReference>
<evidence type="ECO:0000256" key="1">
    <source>
        <dbReference type="ARBA" id="ARBA00004123"/>
    </source>
</evidence>
<evidence type="ECO:0000256" key="5">
    <source>
        <dbReference type="ARBA" id="ARBA00022701"/>
    </source>
</evidence>
<sequence>MAASEEPSSNLFMVDELYEFSAPQFYDFLGAETEDDVRKAELWFEKARPYAPSPFMARIKASRNVQHQILCNFDEAEQMQKAPELSKEAPPSASNSAKESAPISLDQKIPQAKVIPAESTEEVEPHNRAQPDLIQSNTLKKNPGNEKLDAGVECNPESAKSSSETENPVEGKAPSSLPVETVEVCCTPVPQKPIENKKTQTAKRIASILKNPSQLNSMKKLPKSQVKITKPASVKSDTNAKSLVGTPNLAHENPAIKRQKLEDGKSRQILTIGKPSNLPHKTRTGLVSSSSSLCPSSTAKIKTKKEDRKMYVREQAQPFVSVAEMMRKFQSGTREMSLSRSSSILQSGAAGTMKTKSKLTLTRPKTPEFETSQRVRSTKIKSSAELEEEAMAKIPKFKARPLNKKIFEGPALPPLPRSTPHPPEFKEFHLETMSRAIQNAETSTVVSTESTATQNHQWKPNHLTAPKSPLLQTSLRARPPMIKSSEELEKEQLENIPQFKARPLNKKIFKSKGEMGIFSHMKKPITIPEEFHFAIDKRIPPPVAVADLFDKLSINSQSHQEKPLPRNTTPNPFHLHTEERGAQKEKRIAEELLQKQQEEERARIPKAHPYPYTTDYPVIPPKPEPKPCTKPEPFQLESLLRHEEEMQREMEQRRRMEMEEAEMRKFKAQPILNEDPIPVPVRERKPLTEVQEFNLHVEHRAADRAEFDKKIKEKEMAYKRYREEEDSARMMEEEKALKQLRRTLVPHARPVPNFEHPFLPQKSVKEATKAKSPKLRVDLRKEKRRVVFPSATAAHHIR</sequence>
<dbReference type="GO" id="GO:0060236">
    <property type="term" value="P:regulation of mitotic spindle organization"/>
    <property type="evidence" value="ECO:0007669"/>
    <property type="project" value="InterPro"/>
</dbReference>
<proteinExistence type="inferred from homology"/>
<accession>A0A5A7R726</accession>
<feature type="domain" description="TPX2 central" evidence="11">
    <location>
        <begin position="360"/>
        <end position="453"/>
    </location>
</feature>
<dbReference type="Pfam" id="PF12214">
    <property type="entry name" value="TPX2_importin"/>
    <property type="match status" value="2"/>
</dbReference>
<evidence type="ECO:0000256" key="4">
    <source>
        <dbReference type="ARBA" id="ARBA00022490"/>
    </source>
</evidence>
<evidence type="ECO:0000313" key="13">
    <source>
        <dbReference type="Proteomes" id="UP000325081"/>
    </source>
</evidence>
<feature type="domain" description="TPX2 C-terminal" evidence="10">
    <location>
        <begin position="693"/>
        <end position="769"/>
    </location>
</feature>
<evidence type="ECO:0000256" key="9">
    <source>
        <dbReference type="SAM" id="MobiDB-lite"/>
    </source>
</evidence>
<feature type="coiled-coil region" evidence="8">
    <location>
        <begin position="704"/>
        <end position="743"/>
    </location>
</feature>